<gene>
    <name evidence="2" type="ORF">C3B54_111249</name>
</gene>
<evidence type="ECO:0000313" key="2">
    <source>
        <dbReference type="EMBL" id="AVG24199.1"/>
    </source>
</evidence>
<dbReference type="InterPro" id="IPR050744">
    <property type="entry name" value="AI-2_Isomerase_LsrG"/>
</dbReference>
<dbReference type="Proteomes" id="UP000243077">
    <property type="component" value="Chromosome"/>
</dbReference>
<dbReference type="KEGG" id="psai:C3B54_111249"/>
<evidence type="ECO:0000313" key="3">
    <source>
        <dbReference type="Proteomes" id="UP000243077"/>
    </source>
</evidence>
<dbReference type="PANTHER" id="PTHR33336:SF3">
    <property type="entry name" value="ABM DOMAIN-CONTAINING PROTEIN"/>
    <property type="match status" value="1"/>
</dbReference>
<dbReference type="RefSeq" id="WP_104913712.1">
    <property type="nucleotide sequence ID" value="NZ_CP026923.1"/>
</dbReference>
<dbReference type="GO" id="GO:0016491">
    <property type="term" value="F:oxidoreductase activity"/>
    <property type="evidence" value="ECO:0007669"/>
    <property type="project" value="TreeGrafter"/>
</dbReference>
<dbReference type="AlphaFoldDB" id="A0A2L2BRB0"/>
<sequence>MGTELSHNEGQKTVIAVATAKSGKEAELFTQLTMVAEGSWDEAGVVKYLVHRDSEVPGRFFMVEVYESEDAFQQHLASDHVRSLLEKLPDLLETDLAVNQGHIVPTSDNAKATF</sequence>
<accession>A0A2L2BRB0</accession>
<dbReference type="GO" id="GO:0005829">
    <property type="term" value="C:cytosol"/>
    <property type="evidence" value="ECO:0007669"/>
    <property type="project" value="TreeGrafter"/>
</dbReference>
<name>A0A2L2BRB0_9MICO</name>
<dbReference type="Pfam" id="PF03992">
    <property type="entry name" value="ABM"/>
    <property type="match status" value="1"/>
</dbReference>
<reference evidence="2 3" key="1">
    <citation type="submission" date="2018-02" db="EMBL/GenBank/DDBJ databases">
        <title>Complete genome of the streamlined marine actinobacterium Pontimonas salivibrio CL-TW6 adapted to coastal planktonic lifestype.</title>
        <authorList>
            <person name="Cho B.C."/>
            <person name="Hardies S.C."/>
            <person name="Jang G.I."/>
            <person name="Hwang C.Y."/>
        </authorList>
    </citation>
    <scope>NUCLEOTIDE SEQUENCE [LARGE SCALE GENOMIC DNA]</scope>
    <source>
        <strain evidence="2 3">CL-TW6</strain>
    </source>
</reference>
<dbReference type="PROSITE" id="PS51725">
    <property type="entry name" value="ABM"/>
    <property type="match status" value="1"/>
</dbReference>
<organism evidence="2 3">
    <name type="scientific">Pontimonas salivibrio</name>
    <dbReference type="NCBI Taxonomy" id="1159327"/>
    <lineage>
        <taxon>Bacteria</taxon>
        <taxon>Bacillati</taxon>
        <taxon>Actinomycetota</taxon>
        <taxon>Actinomycetes</taxon>
        <taxon>Micrococcales</taxon>
        <taxon>Microbacteriaceae</taxon>
        <taxon>Pontimonas</taxon>
    </lineage>
</organism>
<keyword evidence="3" id="KW-1185">Reference proteome</keyword>
<proteinExistence type="predicted"/>
<dbReference type="PANTHER" id="PTHR33336">
    <property type="entry name" value="QUINOL MONOOXYGENASE YGIN-RELATED"/>
    <property type="match status" value="1"/>
</dbReference>
<evidence type="ECO:0000259" key="1">
    <source>
        <dbReference type="PROSITE" id="PS51725"/>
    </source>
</evidence>
<dbReference type="OrthoDB" id="3695636at2"/>
<dbReference type="EMBL" id="CP026923">
    <property type="protein sequence ID" value="AVG24199.1"/>
    <property type="molecule type" value="Genomic_DNA"/>
</dbReference>
<dbReference type="InterPro" id="IPR011008">
    <property type="entry name" value="Dimeric_a/b-barrel"/>
</dbReference>
<dbReference type="SUPFAM" id="SSF54909">
    <property type="entry name" value="Dimeric alpha+beta barrel"/>
    <property type="match status" value="1"/>
</dbReference>
<feature type="domain" description="ABM" evidence="1">
    <location>
        <begin position="12"/>
        <end position="103"/>
    </location>
</feature>
<dbReference type="InterPro" id="IPR007138">
    <property type="entry name" value="ABM_dom"/>
</dbReference>
<dbReference type="Gene3D" id="3.30.70.100">
    <property type="match status" value="1"/>
</dbReference>
<protein>
    <submittedName>
        <fullName evidence="2">LsrG AI-2 processing enzyme</fullName>
    </submittedName>
</protein>